<comment type="subcellular location">
    <subcellularLocation>
        <location evidence="6">Cytoplasm</location>
    </subcellularLocation>
</comment>
<evidence type="ECO:0000256" key="5">
    <source>
        <dbReference type="ARBA" id="ARBA00023163"/>
    </source>
</evidence>
<reference evidence="9" key="1">
    <citation type="submission" date="2017-08" db="EMBL/GenBank/DDBJ databases">
        <authorList>
            <person name="Imhoff J.F."/>
            <person name="Rahn T."/>
            <person name="Kuenzel S."/>
            <person name="Neulinger S.C."/>
        </authorList>
    </citation>
    <scope>NUCLEOTIDE SEQUENCE</scope>
    <source>
        <strain evidence="9">DSM 9154</strain>
    </source>
</reference>
<dbReference type="InterPro" id="IPR026564">
    <property type="entry name" value="Transcrip_reg_TACO1-like_dom3"/>
</dbReference>
<evidence type="ECO:0000256" key="4">
    <source>
        <dbReference type="ARBA" id="ARBA00023125"/>
    </source>
</evidence>
<keyword evidence="2 6" id="KW-0963">Cytoplasm</keyword>
<evidence type="ECO:0000256" key="6">
    <source>
        <dbReference type="HAMAP-Rule" id="MF_00693"/>
    </source>
</evidence>
<dbReference type="NCBIfam" id="TIGR01033">
    <property type="entry name" value="YebC/PmpR family DNA-binding transcriptional regulator"/>
    <property type="match status" value="1"/>
</dbReference>
<keyword evidence="5 6" id="KW-0804">Transcription</keyword>
<dbReference type="InterPro" id="IPR048300">
    <property type="entry name" value="TACO1_YebC-like_2nd/3rd_dom"/>
</dbReference>
<dbReference type="GO" id="GO:0003677">
    <property type="term" value="F:DNA binding"/>
    <property type="evidence" value="ECO:0007669"/>
    <property type="project" value="UniProtKB-UniRule"/>
</dbReference>
<evidence type="ECO:0000313" key="10">
    <source>
        <dbReference type="Proteomes" id="UP000778970"/>
    </source>
</evidence>
<comment type="caution">
    <text evidence="9">The sequence shown here is derived from an EMBL/GenBank/DDBJ whole genome shotgun (WGS) entry which is preliminary data.</text>
</comment>
<dbReference type="GO" id="GO:0005829">
    <property type="term" value="C:cytosol"/>
    <property type="evidence" value="ECO:0007669"/>
    <property type="project" value="TreeGrafter"/>
</dbReference>
<gene>
    <name evidence="9" type="ORF">CKO21_08660</name>
</gene>
<evidence type="ECO:0000259" key="8">
    <source>
        <dbReference type="Pfam" id="PF20772"/>
    </source>
</evidence>
<dbReference type="HAMAP" id="MF_00693">
    <property type="entry name" value="Transcrip_reg_TACO1"/>
    <property type="match status" value="1"/>
</dbReference>
<dbReference type="InterPro" id="IPR049083">
    <property type="entry name" value="TACO1_YebC_N"/>
</dbReference>
<dbReference type="InterPro" id="IPR029072">
    <property type="entry name" value="YebC-like"/>
</dbReference>
<dbReference type="NCBIfam" id="NF009044">
    <property type="entry name" value="PRK12378.1"/>
    <property type="match status" value="1"/>
</dbReference>
<dbReference type="PANTHER" id="PTHR12532:SF6">
    <property type="entry name" value="TRANSCRIPTIONAL REGULATORY PROTEIN YEBC-RELATED"/>
    <property type="match status" value="1"/>
</dbReference>
<dbReference type="PANTHER" id="PTHR12532">
    <property type="entry name" value="TRANSLATIONAL ACTIVATOR OF CYTOCHROME C OXIDASE 1"/>
    <property type="match status" value="1"/>
</dbReference>
<evidence type="ECO:0000256" key="1">
    <source>
        <dbReference type="ARBA" id="ARBA00008724"/>
    </source>
</evidence>
<organism evidence="9 10">
    <name type="scientific">Rhodovibrio salinarum</name>
    <dbReference type="NCBI Taxonomy" id="1087"/>
    <lineage>
        <taxon>Bacteria</taxon>
        <taxon>Pseudomonadati</taxon>
        <taxon>Pseudomonadota</taxon>
        <taxon>Alphaproteobacteria</taxon>
        <taxon>Rhodospirillales</taxon>
        <taxon>Rhodovibrionaceae</taxon>
        <taxon>Rhodovibrio</taxon>
    </lineage>
</organism>
<accession>A0A934UZL5</accession>
<sequence length="257" mass="28349">MAGHSQFKNIMYRKGAQDKKRARLFTKLAREITVSAKEGGDDPDSNPRLRSAIAQARANNMPNNNIERALKKATGEGASQNYEEVRYEGYGPGGVAIVVDTLTDNRNRTASEVRSAFSKLGGNLGETNSASVMFERVGRVIFPETVADFDTVFEVAAEAGADDVQHQPANEDDDEPGSYEVICQANDFSTVRDTLTERFGDPKEARLGWKPHSTQPVSEEQAQTLLKLLDTLEDYDDVQQVTSNLELDDDVMQRLSA</sequence>
<keyword evidence="4 6" id="KW-0238">DNA-binding</keyword>
<feature type="domain" description="TACO1/YebC-like second and third" evidence="7">
    <location>
        <begin position="82"/>
        <end position="245"/>
    </location>
</feature>
<dbReference type="InterPro" id="IPR002876">
    <property type="entry name" value="Transcrip_reg_TACO1-like"/>
</dbReference>
<dbReference type="GO" id="GO:0006355">
    <property type="term" value="P:regulation of DNA-templated transcription"/>
    <property type="evidence" value="ECO:0007669"/>
    <property type="project" value="UniProtKB-UniRule"/>
</dbReference>
<dbReference type="FunFam" id="1.10.10.200:FF:000002">
    <property type="entry name" value="Probable transcriptional regulatory protein CLM62_37755"/>
    <property type="match status" value="1"/>
</dbReference>
<dbReference type="RefSeq" id="WP_027288325.1">
    <property type="nucleotide sequence ID" value="NZ_NRRE01000022.1"/>
</dbReference>
<keyword evidence="10" id="KW-1185">Reference proteome</keyword>
<evidence type="ECO:0000256" key="3">
    <source>
        <dbReference type="ARBA" id="ARBA00023015"/>
    </source>
</evidence>
<name>A0A934UZL5_9PROT</name>
<dbReference type="InterPro" id="IPR017856">
    <property type="entry name" value="Integrase-like_N"/>
</dbReference>
<dbReference type="Gene3D" id="3.30.70.980">
    <property type="match status" value="2"/>
</dbReference>
<feature type="domain" description="TACO1/YebC-like N-terminal" evidence="8">
    <location>
        <begin position="5"/>
        <end position="76"/>
    </location>
</feature>
<keyword evidence="3 6" id="KW-0805">Transcription regulation</keyword>
<dbReference type="Pfam" id="PF01709">
    <property type="entry name" value="Transcrip_reg"/>
    <property type="match status" value="1"/>
</dbReference>
<comment type="similarity">
    <text evidence="1 6">Belongs to the TACO1 family.</text>
</comment>
<dbReference type="AlphaFoldDB" id="A0A934UZL5"/>
<proteinExistence type="inferred from homology"/>
<evidence type="ECO:0000259" key="7">
    <source>
        <dbReference type="Pfam" id="PF01709"/>
    </source>
</evidence>
<dbReference type="Gene3D" id="1.10.10.200">
    <property type="match status" value="1"/>
</dbReference>
<dbReference type="Proteomes" id="UP000778970">
    <property type="component" value="Unassembled WGS sequence"/>
</dbReference>
<evidence type="ECO:0000256" key="2">
    <source>
        <dbReference type="ARBA" id="ARBA00022490"/>
    </source>
</evidence>
<reference evidence="9" key="2">
    <citation type="journal article" date="2020" name="Microorganisms">
        <title>Osmotic Adaptation and Compatible Solute Biosynthesis of Phototrophic Bacteria as Revealed from Genome Analyses.</title>
        <authorList>
            <person name="Imhoff J.F."/>
            <person name="Rahn T."/>
            <person name="Kunzel S."/>
            <person name="Keller A."/>
            <person name="Neulinger S.C."/>
        </authorList>
    </citation>
    <scope>NUCLEOTIDE SEQUENCE</scope>
    <source>
        <strain evidence="9">DSM 9154</strain>
    </source>
</reference>
<dbReference type="SUPFAM" id="SSF75625">
    <property type="entry name" value="YebC-like"/>
    <property type="match status" value="1"/>
</dbReference>
<protein>
    <recommendedName>
        <fullName evidence="6">Probable transcriptional regulatory protein CKO21_08660</fullName>
    </recommendedName>
</protein>
<evidence type="ECO:0000313" key="9">
    <source>
        <dbReference type="EMBL" id="MBK1697317.1"/>
    </source>
</evidence>
<dbReference type="NCBIfam" id="NF001030">
    <property type="entry name" value="PRK00110.1"/>
    <property type="match status" value="1"/>
</dbReference>
<dbReference type="EMBL" id="NRRE01000022">
    <property type="protein sequence ID" value="MBK1697317.1"/>
    <property type="molecule type" value="Genomic_DNA"/>
</dbReference>
<dbReference type="Pfam" id="PF20772">
    <property type="entry name" value="TACO1_YebC_N"/>
    <property type="match status" value="1"/>
</dbReference>